<dbReference type="AlphaFoldDB" id="A0A0P7D2B9"/>
<proteinExistence type="predicted"/>
<reference evidence="2 3" key="1">
    <citation type="submission" date="2015-09" db="EMBL/GenBank/DDBJ databases">
        <title>Draft Genome Sequence of Pseudoalteromonas lipolytica UCD-48B.</title>
        <authorList>
            <person name="Krusor M."/>
            <person name="Coil D.A."/>
            <person name="Lang J.M."/>
            <person name="Eisen J.A."/>
            <person name="Alexiev A."/>
        </authorList>
    </citation>
    <scope>NUCLEOTIDE SEQUENCE [LARGE SCALE GENOMIC DNA]</scope>
    <source>
        <strain evidence="2 3">UCD-48B</strain>
    </source>
</reference>
<dbReference type="PATRIC" id="fig|570156.3.peg.1183"/>
<dbReference type="OrthoDB" id="6160351at2"/>
<feature type="transmembrane region" description="Helical" evidence="1">
    <location>
        <begin position="133"/>
        <end position="152"/>
    </location>
</feature>
<keyword evidence="1" id="KW-0472">Membrane</keyword>
<sequence length="355" mass="41934">MLEQYAETAYRGKQAAKFRNEIATDERESMYCRYQSKQAQFPRGNVLGHCFDNSQILEYKMNLSGTANRHRSILSQGKNRLELPLASEAVSFIDNLTFFWGVIHIYVLFLLIAFPVASLFLGDIGEAFNSYIFLLPIWCFSKILNCGIWPYFRPNFKLAVIFERKTGIVKVPRKGSKSFSYLSFEQFNAHYKATHNPKSGFPHRGFTLLHYKENRHYDVAYNNEITCSFHHWELLQNFMDVTQPLADIPQFEYYREFDKTTAEFDKANGRPKYFWYRVERKFAKQMNKEALKLSKEFDNEEQLDNLLMGKPIKKLNPPEIFKFPWKYAENIKPESEIKFGKTAWQKFTSFLMIDL</sequence>
<dbReference type="EMBL" id="LJTC01000011">
    <property type="protein sequence ID" value="KPM82526.1"/>
    <property type="molecule type" value="Genomic_DNA"/>
</dbReference>
<feature type="transmembrane region" description="Helical" evidence="1">
    <location>
        <begin position="98"/>
        <end position="121"/>
    </location>
</feature>
<evidence type="ECO:0000313" key="3">
    <source>
        <dbReference type="Proteomes" id="UP000050378"/>
    </source>
</evidence>
<evidence type="ECO:0000256" key="1">
    <source>
        <dbReference type="SAM" id="Phobius"/>
    </source>
</evidence>
<keyword evidence="1" id="KW-0812">Transmembrane</keyword>
<keyword evidence="1" id="KW-1133">Transmembrane helix</keyword>
<protein>
    <submittedName>
        <fullName evidence="2">Uncharacterized protein</fullName>
    </submittedName>
</protein>
<dbReference type="STRING" id="570156.AOG27_16270"/>
<comment type="caution">
    <text evidence="2">The sequence shown here is derived from an EMBL/GenBank/DDBJ whole genome shotgun (WGS) entry which is preliminary data.</text>
</comment>
<evidence type="ECO:0000313" key="2">
    <source>
        <dbReference type="EMBL" id="KPM82526.1"/>
    </source>
</evidence>
<name>A0A0P7D2B9_9GAMM</name>
<dbReference type="RefSeq" id="WP_054554055.1">
    <property type="nucleotide sequence ID" value="NZ_LJTC01000011.1"/>
</dbReference>
<organism evidence="2 3">
    <name type="scientific">Pseudoalteromonas lipolytica</name>
    <dbReference type="NCBI Taxonomy" id="570156"/>
    <lineage>
        <taxon>Bacteria</taxon>
        <taxon>Pseudomonadati</taxon>
        <taxon>Pseudomonadota</taxon>
        <taxon>Gammaproteobacteria</taxon>
        <taxon>Alteromonadales</taxon>
        <taxon>Pseudoalteromonadaceae</taxon>
        <taxon>Pseudoalteromonas</taxon>
    </lineage>
</organism>
<dbReference type="Proteomes" id="UP000050378">
    <property type="component" value="Unassembled WGS sequence"/>
</dbReference>
<accession>A0A0P7D2B9</accession>
<gene>
    <name evidence="2" type="ORF">AOG27_16270</name>
</gene>